<gene>
    <name evidence="1" type="ORF">S01H4_57071</name>
</gene>
<sequence>NDISTIIEKTPPHATAMSLDVLITQDRNIYLKFLG</sequence>
<organism evidence="1">
    <name type="scientific">marine sediment metagenome</name>
    <dbReference type="NCBI Taxonomy" id="412755"/>
    <lineage>
        <taxon>unclassified sequences</taxon>
        <taxon>metagenomes</taxon>
        <taxon>ecological metagenomes</taxon>
    </lineage>
</organism>
<accession>X1EB50</accession>
<reference evidence="1" key="1">
    <citation type="journal article" date="2014" name="Front. Microbiol.">
        <title>High frequency of phylogenetically diverse reductive dehalogenase-homologous genes in deep subseafloor sedimentary metagenomes.</title>
        <authorList>
            <person name="Kawai M."/>
            <person name="Futagami T."/>
            <person name="Toyoda A."/>
            <person name="Takaki Y."/>
            <person name="Nishi S."/>
            <person name="Hori S."/>
            <person name="Arai W."/>
            <person name="Tsubouchi T."/>
            <person name="Morono Y."/>
            <person name="Uchiyama I."/>
            <person name="Ito T."/>
            <person name="Fujiyama A."/>
            <person name="Inagaki F."/>
            <person name="Takami H."/>
        </authorList>
    </citation>
    <scope>NUCLEOTIDE SEQUENCE</scope>
    <source>
        <strain evidence="1">Expedition CK06-06</strain>
    </source>
</reference>
<feature type="non-terminal residue" evidence="1">
    <location>
        <position position="1"/>
    </location>
</feature>
<name>X1EB50_9ZZZZ</name>
<protein>
    <submittedName>
        <fullName evidence="1">Uncharacterized protein</fullName>
    </submittedName>
</protein>
<evidence type="ECO:0000313" key="1">
    <source>
        <dbReference type="EMBL" id="GAH17585.1"/>
    </source>
</evidence>
<proteinExistence type="predicted"/>
<comment type="caution">
    <text evidence="1">The sequence shown here is derived from an EMBL/GenBank/DDBJ whole genome shotgun (WGS) entry which is preliminary data.</text>
</comment>
<dbReference type="EMBL" id="BART01033156">
    <property type="protein sequence ID" value="GAH17585.1"/>
    <property type="molecule type" value="Genomic_DNA"/>
</dbReference>
<dbReference type="AlphaFoldDB" id="X1EB50"/>